<dbReference type="SUPFAM" id="SSF57586">
    <property type="entry name" value="TNF receptor-like"/>
    <property type="match status" value="2"/>
</dbReference>
<dbReference type="InterPro" id="IPR043136">
    <property type="entry name" value="B30.2/SPRY_sf"/>
</dbReference>
<evidence type="ECO:0000259" key="7">
    <source>
        <dbReference type="PROSITE" id="PS50188"/>
    </source>
</evidence>
<dbReference type="SMART" id="SM00449">
    <property type="entry name" value="SPRY"/>
    <property type="match status" value="1"/>
</dbReference>
<dbReference type="PROSITE" id="PS00652">
    <property type="entry name" value="TNFR_NGFR_1"/>
    <property type="match status" value="1"/>
</dbReference>
<keyword evidence="3" id="KW-0862">Zinc</keyword>
<proteinExistence type="predicted"/>
<dbReference type="RefSeq" id="XP_032810740.1">
    <property type="nucleotide sequence ID" value="XM_032954849.1"/>
</dbReference>
<dbReference type="PANTHER" id="PTHR25465:SF11">
    <property type="entry name" value="TRIPARTITE MOTIF CONTAINING 14"/>
    <property type="match status" value="1"/>
</dbReference>
<dbReference type="InterPro" id="IPR003879">
    <property type="entry name" value="Butyrophylin_SPRY"/>
</dbReference>
<dbReference type="Gene3D" id="2.60.120.920">
    <property type="match status" value="1"/>
</dbReference>
<dbReference type="Pfam" id="PF13765">
    <property type="entry name" value="PRY"/>
    <property type="match status" value="1"/>
</dbReference>
<dbReference type="PROSITE" id="PS50188">
    <property type="entry name" value="B302_SPRY"/>
    <property type="match status" value="1"/>
</dbReference>
<accession>A0AAJ7WUS5</accession>
<evidence type="ECO:0000256" key="5">
    <source>
        <dbReference type="SAM" id="Phobius"/>
    </source>
</evidence>
<dbReference type="Gene3D" id="2.10.50.10">
    <property type="entry name" value="Tumor Necrosis Factor Receptor, subunit A, domain 2"/>
    <property type="match status" value="1"/>
</dbReference>
<dbReference type="InterPro" id="IPR001368">
    <property type="entry name" value="TNFR/NGFR_Cys_rich_reg"/>
</dbReference>
<keyword evidence="8" id="KW-1185">Reference proteome</keyword>
<dbReference type="Pfam" id="PF00622">
    <property type="entry name" value="SPRY"/>
    <property type="match status" value="1"/>
</dbReference>
<evidence type="ECO:0000313" key="8">
    <source>
        <dbReference type="Proteomes" id="UP001318040"/>
    </source>
</evidence>
<keyword evidence="1" id="KW-0479">Metal-binding</keyword>
<dbReference type="InterPro" id="IPR013320">
    <property type="entry name" value="ConA-like_dom_sf"/>
</dbReference>
<dbReference type="PROSITE" id="PS50050">
    <property type="entry name" value="TNFR_NGFR_2"/>
    <property type="match status" value="1"/>
</dbReference>
<dbReference type="InterPro" id="IPR003877">
    <property type="entry name" value="SPRY_dom"/>
</dbReference>
<dbReference type="PRINTS" id="PR01407">
    <property type="entry name" value="BUTYPHLNCDUF"/>
</dbReference>
<organism evidence="8 9">
    <name type="scientific">Petromyzon marinus</name>
    <name type="common">Sea lamprey</name>
    <dbReference type="NCBI Taxonomy" id="7757"/>
    <lineage>
        <taxon>Eukaryota</taxon>
        <taxon>Metazoa</taxon>
        <taxon>Chordata</taxon>
        <taxon>Craniata</taxon>
        <taxon>Vertebrata</taxon>
        <taxon>Cyclostomata</taxon>
        <taxon>Hyperoartia</taxon>
        <taxon>Petromyzontiformes</taxon>
        <taxon>Petromyzontidae</taxon>
        <taxon>Petromyzon</taxon>
    </lineage>
</organism>
<dbReference type="GO" id="GO:0008270">
    <property type="term" value="F:zinc ion binding"/>
    <property type="evidence" value="ECO:0007669"/>
    <property type="project" value="UniProtKB-KW"/>
</dbReference>
<dbReference type="SMART" id="SM00589">
    <property type="entry name" value="PRY"/>
    <property type="match status" value="1"/>
</dbReference>
<sequence>MQPKQVAAMGLISGIILFTFISMGGEASLSSRLGYKGPVFQEESLTEVEYNECEDKGQYRAVKGFCCHLCPAGNMWLDDCFSDGDHSFCTSCMPGKSYMDIANRDPQCKKCSTCNILYEDVQQDCTVTSDTACQCKDGYSRPHPSQPCGVTSNTEKNIAIPAGIGTFMLLVVVVALLIYRKKKCLYPFGTGDSGKGTETVPLLSVKVPKDVLEEPLMLIEKRMKSSNAEVWRQFHELLPEVYKSISENTFYFLYEMDKKYNIHVSVYWKVYEITDISARAIFILNYFIGEREEMCQGLLEVIRAGQNKQTQLQTLLDSAVKCSPTLNRNTAHQKLNISNDGKTAVWLKSPPKKPDHPDRFKYWSQVLSSESFSEGCHFWVVNVGDVENLRVGVSYKSILRKEQDSACLMGFNSRSWCLWKHENKYKAWHDQHSTELEVGEHPRRICVGLDYDKRVLLFFNADNNEHLHTFYAHFSEPLHVALWVWSGVLTIEPVNSD</sequence>
<evidence type="ECO:0000313" key="9">
    <source>
        <dbReference type="RefSeq" id="XP_032810740.1"/>
    </source>
</evidence>
<dbReference type="SUPFAM" id="SSF49899">
    <property type="entry name" value="Concanavalin A-like lectins/glucanases"/>
    <property type="match status" value="1"/>
</dbReference>
<dbReference type="InterPro" id="IPR006574">
    <property type="entry name" value="PRY"/>
</dbReference>
<feature type="repeat" description="TNFR-Cys" evidence="4">
    <location>
        <begin position="91"/>
        <end position="133"/>
    </location>
</feature>
<dbReference type="KEGG" id="pmrn:116942660"/>
<keyword evidence="5" id="KW-1133">Transmembrane helix</keyword>
<dbReference type="InterPro" id="IPR051051">
    <property type="entry name" value="E3_ubiq-ligase_TRIM/RNF"/>
</dbReference>
<dbReference type="GO" id="GO:0005737">
    <property type="term" value="C:cytoplasm"/>
    <property type="evidence" value="ECO:0007669"/>
    <property type="project" value="UniProtKB-ARBA"/>
</dbReference>
<dbReference type="Proteomes" id="UP001318040">
    <property type="component" value="Chromosome 1"/>
</dbReference>
<gene>
    <name evidence="9" type="primary">LOC116942660</name>
</gene>
<keyword evidence="5" id="KW-0812">Transmembrane</keyword>
<dbReference type="PANTHER" id="PTHR25465">
    <property type="entry name" value="B-BOX DOMAIN CONTAINING"/>
    <property type="match status" value="1"/>
</dbReference>
<comment type="caution">
    <text evidence="4">Lacks conserved residue(s) required for the propagation of feature annotation.</text>
</comment>
<keyword evidence="2" id="KW-0863">Zinc-finger</keyword>
<name>A0AAJ7WUS5_PETMA</name>
<evidence type="ECO:0000256" key="3">
    <source>
        <dbReference type="ARBA" id="ARBA00022833"/>
    </source>
</evidence>
<feature type="domain" description="B30.2/SPRY" evidence="7">
    <location>
        <begin position="302"/>
        <end position="497"/>
    </location>
</feature>
<feature type="transmembrane region" description="Helical" evidence="5">
    <location>
        <begin position="158"/>
        <end position="179"/>
    </location>
</feature>
<evidence type="ECO:0000259" key="6">
    <source>
        <dbReference type="PROSITE" id="PS50050"/>
    </source>
</evidence>
<evidence type="ECO:0000256" key="2">
    <source>
        <dbReference type="ARBA" id="ARBA00022771"/>
    </source>
</evidence>
<protein>
    <submittedName>
        <fullName evidence="9">B box and SPRY domain-containing protein-like</fullName>
    </submittedName>
</protein>
<dbReference type="AlphaFoldDB" id="A0AAJ7WUS5"/>
<reference evidence="9" key="1">
    <citation type="submission" date="2025-08" db="UniProtKB">
        <authorList>
            <consortium name="RefSeq"/>
        </authorList>
    </citation>
    <scope>IDENTIFICATION</scope>
    <source>
        <tissue evidence="9">Sperm</tissue>
    </source>
</reference>
<feature type="domain" description="TNFR-Cys" evidence="6">
    <location>
        <begin position="91"/>
        <end position="133"/>
    </location>
</feature>
<evidence type="ECO:0000256" key="1">
    <source>
        <dbReference type="ARBA" id="ARBA00022723"/>
    </source>
</evidence>
<keyword evidence="5" id="KW-0472">Membrane</keyword>
<dbReference type="InterPro" id="IPR001870">
    <property type="entry name" value="B30.2/SPRY"/>
</dbReference>
<evidence type="ECO:0000256" key="4">
    <source>
        <dbReference type="PROSITE-ProRule" id="PRU00206"/>
    </source>
</evidence>